<comment type="caution">
    <text evidence="2">The sequence shown here is derived from an EMBL/GenBank/DDBJ whole genome shotgun (WGS) entry which is preliminary data.</text>
</comment>
<dbReference type="STRING" id="869279.SE15_03185"/>
<proteinExistence type="predicted"/>
<keyword evidence="3" id="KW-1185">Reference proteome</keyword>
<keyword evidence="1" id="KW-0732">Signal</keyword>
<evidence type="ECO:0000313" key="2">
    <source>
        <dbReference type="EMBL" id="KPL84182.1"/>
    </source>
</evidence>
<organism evidence="2 3">
    <name type="scientific">Thermanaerothrix daxensis</name>
    <dbReference type="NCBI Taxonomy" id="869279"/>
    <lineage>
        <taxon>Bacteria</taxon>
        <taxon>Bacillati</taxon>
        <taxon>Chloroflexota</taxon>
        <taxon>Anaerolineae</taxon>
        <taxon>Anaerolineales</taxon>
        <taxon>Anaerolineaceae</taxon>
        <taxon>Thermanaerothrix</taxon>
    </lineage>
</organism>
<gene>
    <name evidence="2" type="ORF">SE15_03185</name>
</gene>
<feature type="signal peptide" evidence="1">
    <location>
        <begin position="1"/>
        <end position="24"/>
    </location>
</feature>
<accession>A0A0P6XXC7</accession>
<reference evidence="2 3" key="1">
    <citation type="submission" date="2015-07" db="EMBL/GenBank/DDBJ databases">
        <title>Whole genome sequence of Thermanaerothrix daxensis DSM 23592.</title>
        <authorList>
            <person name="Hemp J."/>
            <person name="Ward L.M."/>
            <person name="Pace L.A."/>
            <person name="Fischer W.W."/>
        </authorList>
    </citation>
    <scope>NUCLEOTIDE SEQUENCE [LARGE SCALE GENOMIC DNA]</scope>
    <source>
        <strain evidence="2 3">GNS-1</strain>
    </source>
</reference>
<sequence length="419" mass="45579">MRKALFVLILMVVLCVGLVKPAQAGWGDFFDENGNLKPGVVDLGVQKVPVDWMPDLPFVDGTATYHMYALPNGETVLMPSATTLFFMAVNPYESGLLDASSRLSLMEGDKLVVLGGMAGGHITPAEFIGTIFRGLGLEKYFTTEIADAILKGDKSAIGSVLAGGDAFRIFQILWNAMKNDKALYLTFLLYGNCANSPVGCPPELLALTRPTPQPPGSPSCAAPTVTRGAISAKAALVAPAKVLVVGQDPEKRGADLRFELTIGPTIVTYEELEQTGTEQYCDLKGYTTRNCPKGHLKERPIYECVQHTLSYCEPPTWVMAEATLRQSSRDWILGDLQWYYPGAYLHKPDWSWRGGSGGCDGSNTYRWTLNVQKAQIEDPGWYDLKVRGATAGTPVTGGRSFVETGGAFDAWLMMTTVIR</sequence>
<evidence type="ECO:0000313" key="3">
    <source>
        <dbReference type="Proteomes" id="UP000050544"/>
    </source>
</evidence>
<protein>
    <submittedName>
        <fullName evidence="2">Uncharacterized protein</fullName>
    </submittedName>
</protein>
<dbReference type="Proteomes" id="UP000050544">
    <property type="component" value="Unassembled WGS sequence"/>
</dbReference>
<evidence type="ECO:0000256" key="1">
    <source>
        <dbReference type="SAM" id="SignalP"/>
    </source>
</evidence>
<dbReference type="AlphaFoldDB" id="A0A0P6XXC7"/>
<dbReference type="RefSeq" id="WP_054520645.1">
    <property type="nucleotide sequence ID" value="NZ_LGKO01000002.1"/>
</dbReference>
<dbReference type="EMBL" id="LGKO01000002">
    <property type="protein sequence ID" value="KPL84182.1"/>
    <property type="molecule type" value="Genomic_DNA"/>
</dbReference>
<dbReference type="OrthoDB" id="149761at2"/>
<feature type="chain" id="PRO_5006133260" evidence="1">
    <location>
        <begin position="25"/>
        <end position="419"/>
    </location>
</feature>
<name>A0A0P6XXC7_9CHLR</name>